<dbReference type="AlphaFoldDB" id="A0A840L9I3"/>
<dbReference type="EMBL" id="JACHLP010000006">
    <property type="protein sequence ID" value="MBB4844830.1"/>
    <property type="molecule type" value="Genomic_DNA"/>
</dbReference>
<keyword evidence="3" id="KW-1185">Reference proteome</keyword>
<reference evidence="2 3" key="1">
    <citation type="submission" date="2020-08" db="EMBL/GenBank/DDBJ databases">
        <title>Functional genomics of gut bacteria from endangered species of beetles.</title>
        <authorList>
            <person name="Carlos-Shanley C."/>
        </authorList>
    </citation>
    <scope>NUCLEOTIDE SEQUENCE [LARGE SCALE GENOMIC DNA]</scope>
    <source>
        <strain evidence="2 3">S00239</strain>
    </source>
</reference>
<evidence type="ECO:0000313" key="3">
    <source>
        <dbReference type="Proteomes" id="UP000562027"/>
    </source>
</evidence>
<dbReference type="Proteomes" id="UP000562027">
    <property type="component" value="Unassembled WGS sequence"/>
</dbReference>
<proteinExistence type="predicted"/>
<dbReference type="Pfam" id="PF00903">
    <property type="entry name" value="Glyoxalase"/>
    <property type="match status" value="1"/>
</dbReference>
<keyword evidence="2" id="KW-0560">Oxidoreductase</keyword>
<accession>A0A840L9I3</accession>
<keyword evidence="2" id="KW-0223">Dioxygenase</keyword>
<dbReference type="GO" id="GO:0016829">
    <property type="term" value="F:lyase activity"/>
    <property type="evidence" value="ECO:0007669"/>
    <property type="project" value="UniProtKB-KW"/>
</dbReference>
<dbReference type="SUPFAM" id="SSF54593">
    <property type="entry name" value="Glyoxalase/Bleomycin resistance protein/Dihydroxybiphenyl dioxygenase"/>
    <property type="match status" value="1"/>
</dbReference>
<comment type="caution">
    <text evidence="2">The sequence shown here is derived from an EMBL/GenBank/DDBJ whole genome shotgun (WGS) entry which is preliminary data.</text>
</comment>
<name>A0A840L9I3_9BURK</name>
<dbReference type="CDD" id="cd07264">
    <property type="entry name" value="VOC_like"/>
    <property type="match status" value="1"/>
</dbReference>
<organism evidence="2 3">
    <name type="scientific">Roseateles oligotrophus</name>
    <dbReference type="NCBI Taxonomy" id="1769250"/>
    <lineage>
        <taxon>Bacteria</taxon>
        <taxon>Pseudomonadati</taxon>
        <taxon>Pseudomonadota</taxon>
        <taxon>Betaproteobacteria</taxon>
        <taxon>Burkholderiales</taxon>
        <taxon>Sphaerotilaceae</taxon>
        <taxon>Roseateles</taxon>
    </lineage>
</organism>
<feature type="domain" description="VOC" evidence="1">
    <location>
        <begin position="2"/>
        <end position="124"/>
    </location>
</feature>
<gene>
    <name evidence="2" type="ORF">HNP55_003374</name>
</gene>
<dbReference type="Gene3D" id="3.10.180.10">
    <property type="entry name" value="2,3-Dihydroxybiphenyl 1,2-Dioxygenase, domain 1"/>
    <property type="match status" value="1"/>
</dbReference>
<sequence>MQLAYTILYVEDVPASLKFYQAAFGFETKFLDDTGAFGELKTGSTSLSFCSRKLLRDMGKTPQPADPDRACFEIALSTPDVPAALARALAAGAVLKQEPELMPWGQTVAYVADGDGFLVELCTPMA</sequence>
<dbReference type="GO" id="GO:0051213">
    <property type="term" value="F:dioxygenase activity"/>
    <property type="evidence" value="ECO:0007669"/>
    <property type="project" value="UniProtKB-KW"/>
</dbReference>
<dbReference type="PANTHER" id="PTHR21366:SF22">
    <property type="entry name" value="VOC DOMAIN-CONTAINING PROTEIN"/>
    <property type="match status" value="1"/>
</dbReference>
<evidence type="ECO:0000259" key="1">
    <source>
        <dbReference type="PROSITE" id="PS51819"/>
    </source>
</evidence>
<dbReference type="PROSITE" id="PS51819">
    <property type="entry name" value="VOC"/>
    <property type="match status" value="1"/>
</dbReference>
<dbReference type="RefSeq" id="WP_184301788.1">
    <property type="nucleotide sequence ID" value="NZ_JACHLP010000006.1"/>
</dbReference>
<keyword evidence="2" id="KW-0456">Lyase</keyword>
<dbReference type="InterPro" id="IPR050383">
    <property type="entry name" value="GlyoxalaseI/FosfomycinResist"/>
</dbReference>
<evidence type="ECO:0000313" key="2">
    <source>
        <dbReference type="EMBL" id="MBB4844830.1"/>
    </source>
</evidence>
<dbReference type="InterPro" id="IPR037523">
    <property type="entry name" value="VOC_core"/>
</dbReference>
<protein>
    <submittedName>
        <fullName evidence="2">Catechol 2,3-dioxygenase-like lactoylglutathione lyase family enzyme</fullName>
    </submittedName>
</protein>
<dbReference type="InterPro" id="IPR029068">
    <property type="entry name" value="Glyas_Bleomycin-R_OHBP_Dase"/>
</dbReference>
<dbReference type="InterPro" id="IPR004360">
    <property type="entry name" value="Glyas_Fos-R_dOase_dom"/>
</dbReference>
<dbReference type="PANTHER" id="PTHR21366">
    <property type="entry name" value="GLYOXALASE FAMILY PROTEIN"/>
    <property type="match status" value="1"/>
</dbReference>